<dbReference type="OrthoDB" id="10687584at2759"/>
<organism evidence="3 4">
    <name type="scientific">Fomitopsis schrenkii</name>
    <name type="common">Brown rot fungus</name>
    <dbReference type="NCBI Taxonomy" id="2126942"/>
    <lineage>
        <taxon>Eukaryota</taxon>
        <taxon>Fungi</taxon>
        <taxon>Dikarya</taxon>
        <taxon>Basidiomycota</taxon>
        <taxon>Agaricomycotina</taxon>
        <taxon>Agaricomycetes</taxon>
        <taxon>Polyporales</taxon>
        <taxon>Fomitopsis</taxon>
    </lineage>
</organism>
<feature type="compositionally biased region" description="Polar residues" evidence="1">
    <location>
        <begin position="161"/>
        <end position="170"/>
    </location>
</feature>
<name>S8EZZ5_FOMSC</name>
<dbReference type="InParanoid" id="S8EZZ5"/>
<evidence type="ECO:0000256" key="2">
    <source>
        <dbReference type="SAM" id="SignalP"/>
    </source>
</evidence>
<keyword evidence="2" id="KW-0732">Signal</keyword>
<gene>
    <name evidence="3" type="ORF">FOMPIDRAFT_112239</name>
</gene>
<evidence type="ECO:0000313" key="3">
    <source>
        <dbReference type="EMBL" id="EPS95155.1"/>
    </source>
</evidence>
<protein>
    <submittedName>
        <fullName evidence="3">Uncharacterized protein</fullName>
    </submittedName>
</protein>
<feature type="region of interest" description="Disordered" evidence="1">
    <location>
        <begin position="287"/>
        <end position="330"/>
    </location>
</feature>
<dbReference type="HOGENOM" id="CLU_443455_0_0_1"/>
<reference evidence="3 4" key="1">
    <citation type="journal article" date="2012" name="Science">
        <title>The Paleozoic origin of enzymatic lignin decomposition reconstructed from 31 fungal genomes.</title>
        <authorList>
            <person name="Floudas D."/>
            <person name="Binder M."/>
            <person name="Riley R."/>
            <person name="Barry K."/>
            <person name="Blanchette R.A."/>
            <person name="Henrissat B."/>
            <person name="Martinez A.T."/>
            <person name="Otillar R."/>
            <person name="Spatafora J.W."/>
            <person name="Yadav J.S."/>
            <person name="Aerts A."/>
            <person name="Benoit I."/>
            <person name="Boyd A."/>
            <person name="Carlson A."/>
            <person name="Copeland A."/>
            <person name="Coutinho P.M."/>
            <person name="de Vries R.P."/>
            <person name="Ferreira P."/>
            <person name="Findley K."/>
            <person name="Foster B."/>
            <person name="Gaskell J."/>
            <person name="Glotzer D."/>
            <person name="Gorecki P."/>
            <person name="Heitman J."/>
            <person name="Hesse C."/>
            <person name="Hori C."/>
            <person name="Igarashi K."/>
            <person name="Jurgens J.A."/>
            <person name="Kallen N."/>
            <person name="Kersten P."/>
            <person name="Kohler A."/>
            <person name="Kuees U."/>
            <person name="Kumar T.K.A."/>
            <person name="Kuo A."/>
            <person name="LaButti K."/>
            <person name="Larrondo L.F."/>
            <person name="Lindquist E."/>
            <person name="Ling A."/>
            <person name="Lombard V."/>
            <person name="Lucas S."/>
            <person name="Lundell T."/>
            <person name="Martin R."/>
            <person name="McLaughlin D.J."/>
            <person name="Morgenstern I."/>
            <person name="Morin E."/>
            <person name="Murat C."/>
            <person name="Nagy L.G."/>
            <person name="Nolan M."/>
            <person name="Ohm R.A."/>
            <person name="Patyshakuliyeva A."/>
            <person name="Rokas A."/>
            <person name="Ruiz-Duenas F.J."/>
            <person name="Sabat G."/>
            <person name="Salamov A."/>
            <person name="Samejima M."/>
            <person name="Schmutz J."/>
            <person name="Slot J.C."/>
            <person name="St John F."/>
            <person name="Stenlid J."/>
            <person name="Sun H."/>
            <person name="Sun S."/>
            <person name="Syed K."/>
            <person name="Tsang A."/>
            <person name="Wiebenga A."/>
            <person name="Young D."/>
            <person name="Pisabarro A."/>
            <person name="Eastwood D.C."/>
            <person name="Martin F."/>
            <person name="Cullen D."/>
            <person name="Grigoriev I.V."/>
            <person name="Hibbett D.S."/>
        </authorList>
    </citation>
    <scope>NUCLEOTIDE SEQUENCE</scope>
    <source>
        <strain evidence="4">FP-58527</strain>
    </source>
</reference>
<sequence>MMVACIVVASLLPSDTNAVSVERTVEEHSAVKDIALFGDYDGLFAALERHNREYNQREVKPLGTWRLADLLGATSAMTPKEKQDTRGTTTGENSKTPIPGNPRGSVGGEPKSNSQRLSDVKRRAHHGTVPVVHMAQRDKISDGATSLAAAGAVPSRHTLQDPDTTMSPGDTSDKETTDQILRGLLEEQQERRAVENKQFALASTRTHTPASFRTQVAAINDEVAYEGHKKATRGLVMNPIPPSTVDLSATLDTAVLQENDIYSPSPLPLALPSPMLGWRRENDHALSTQQITTDNHQQVSYQSRTRKQPIGEIESGETSPRLNLQAPQPLLPESDYDRILEGTWDVETKESVAAAEWKKATTGRHFHLGTILSPVWVNDPCVGRGYMEPKDADAINMELMPFAHTLTFPLGGPTDTFVDVVPRAPLRTAVPGGLDTTHPLLPAMSTALPGMETPVFLQPTSLAPALANGEDLFAISLSTFHSLEGAMDELDDWPTFATEDAATDGSSPMDLYRIKDGNSLGTLGRPCPDSEASPSEPTTPNDEVDELATQLREIKGEQVGRVMEGLYRDLDKAAAEWSLVDDQGPEDTGDVMEALLREVDEAFSEWSVPSAEIDRA</sequence>
<feature type="compositionally biased region" description="Polar residues" evidence="1">
    <location>
        <begin position="86"/>
        <end position="96"/>
    </location>
</feature>
<feature type="signal peptide" evidence="2">
    <location>
        <begin position="1"/>
        <end position="18"/>
    </location>
</feature>
<dbReference type="Proteomes" id="UP000015241">
    <property type="component" value="Unassembled WGS sequence"/>
</dbReference>
<dbReference type="EMBL" id="KE504213">
    <property type="protein sequence ID" value="EPS95155.1"/>
    <property type="molecule type" value="Genomic_DNA"/>
</dbReference>
<evidence type="ECO:0000313" key="4">
    <source>
        <dbReference type="Proteomes" id="UP000015241"/>
    </source>
</evidence>
<feature type="region of interest" description="Disordered" evidence="1">
    <location>
        <begin position="73"/>
        <end position="175"/>
    </location>
</feature>
<proteinExistence type="predicted"/>
<dbReference type="AlphaFoldDB" id="S8EZZ5"/>
<feature type="compositionally biased region" description="Polar residues" evidence="1">
    <location>
        <begin position="287"/>
        <end position="303"/>
    </location>
</feature>
<keyword evidence="4" id="KW-1185">Reference proteome</keyword>
<feature type="compositionally biased region" description="Polar residues" evidence="1">
    <location>
        <begin position="316"/>
        <end position="326"/>
    </location>
</feature>
<accession>S8EZZ5</accession>
<feature type="region of interest" description="Disordered" evidence="1">
    <location>
        <begin position="518"/>
        <end position="542"/>
    </location>
</feature>
<feature type="compositionally biased region" description="Polar residues" evidence="1">
    <location>
        <begin position="532"/>
        <end position="541"/>
    </location>
</feature>
<evidence type="ECO:0000256" key="1">
    <source>
        <dbReference type="SAM" id="MobiDB-lite"/>
    </source>
</evidence>
<feature type="chain" id="PRO_5004551107" evidence="2">
    <location>
        <begin position="19"/>
        <end position="616"/>
    </location>
</feature>